<dbReference type="Gene3D" id="1.25.40.10">
    <property type="entry name" value="Tetratricopeptide repeat domain"/>
    <property type="match status" value="1"/>
</dbReference>
<dbReference type="InterPro" id="IPR011042">
    <property type="entry name" value="6-blade_b-propeller_TolB-like"/>
</dbReference>
<dbReference type="PANTHER" id="PTHR30329">
    <property type="entry name" value="STATOR ELEMENT OF FLAGELLAR MOTOR COMPLEX"/>
    <property type="match status" value="1"/>
</dbReference>
<dbReference type="InterPro" id="IPR006665">
    <property type="entry name" value="OmpA-like"/>
</dbReference>
<dbReference type="InterPro" id="IPR011990">
    <property type="entry name" value="TPR-like_helical_dom_sf"/>
</dbReference>
<dbReference type="SUPFAM" id="SSF82171">
    <property type="entry name" value="DPP6 N-terminal domain-like"/>
    <property type="match status" value="1"/>
</dbReference>
<keyword evidence="9" id="KW-1185">Reference proteome</keyword>
<dbReference type="Gene3D" id="3.30.1330.60">
    <property type="entry name" value="OmpA-like domain"/>
    <property type="match status" value="1"/>
</dbReference>
<dbReference type="PROSITE" id="PS50005">
    <property type="entry name" value="TPR"/>
    <property type="match status" value="1"/>
</dbReference>
<dbReference type="Gene3D" id="2.60.40.1120">
    <property type="entry name" value="Carboxypeptidase-like, regulatory domain"/>
    <property type="match status" value="1"/>
</dbReference>
<dbReference type="InterPro" id="IPR019734">
    <property type="entry name" value="TPR_rpt"/>
</dbReference>
<dbReference type="PROSITE" id="PS51257">
    <property type="entry name" value="PROKAR_LIPOPROTEIN"/>
    <property type="match status" value="1"/>
</dbReference>
<dbReference type="InterPro" id="IPR008969">
    <property type="entry name" value="CarboxyPept-like_regulatory"/>
</dbReference>
<keyword evidence="4" id="KW-0802">TPR repeat</keyword>
<evidence type="ECO:0000256" key="2">
    <source>
        <dbReference type="ARBA" id="ARBA00023136"/>
    </source>
</evidence>
<evidence type="ECO:0000256" key="3">
    <source>
        <dbReference type="ARBA" id="ARBA00023237"/>
    </source>
</evidence>
<dbReference type="SUPFAM" id="SSF48452">
    <property type="entry name" value="TPR-like"/>
    <property type="match status" value="1"/>
</dbReference>
<sequence length="782" mass="88361">MIFKRIYPILLLVLALSSYILSTGCKSVKLADAEQAERNEEYFKAANLYYTLYRRLPRDKREQRGYMAFHAAENYYLQRSVLKALTSYQNALRYDYPDSIVYLKIGQCYQYMGKYKEALKYYKDFEKNHPMDTLAKIGIEGAEMALREKAETESVMGEVNPFQTYKVRLSPTLNSARADFSATYSPDGSIIYFTSSRSKDPSIDISNITGVKPNDIYWVKRDAKGKYSRADSVSGGVNTSADEGTPAFSGDGKTVYYTYAEDHELYSRTAKVYSTRSSESGLSKGTEVTLSEDSLHLAAHPAPSPDGKWLYFVSDGPGSYGGKDIYRAPIKDGLCGAPENLGAEINTPGNEMFPYMYTDSIMYFSSDGRPGYGGLDIYKAQLDSLGHWQVSHMPVPLNSSADDFGFVIDPSKREPDDPIAISGLLSSNRRDAYGRPHLYEFSRRAIKTDIEGIVYNRLGEPLPKAWVRIVGSNGPVGQGMVFTREDGSYKIAVDGSTEYVMLAGADNYLNQYIRFQTDSAKRSETYYIDFYLASRINPEKLDNIHYDFDKATLRPDSKSSLDELIKILNDNPEVSIRLSAHADRKGPVAYNQKLSERRAQSVVKYLIDHEIDKTRLFASGEGKLVPHIVNSKEAKQYDFLQKGDTLTDLFIDALLPQYQSIADQLNRRTEFKVLNEKEVMQLLEKQRNEQKREPSPSVEDSSKLTATDLKEVVETTKEGASKSDKKAHNPNENLTFEPEDHNNKDLKDAPDTRPKGNFKDIKDNNTEPKRSVRKANERKITE</sequence>
<dbReference type="InterPro" id="IPR036737">
    <property type="entry name" value="OmpA-like_sf"/>
</dbReference>
<evidence type="ECO:0000313" key="9">
    <source>
        <dbReference type="Proteomes" id="UP001596020"/>
    </source>
</evidence>
<keyword evidence="2 5" id="KW-0472">Membrane</keyword>
<protein>
    <submittedName>
        <fullName evidence="8">OmpA family protein</fullName>
    </submittedName>
</protein>
<feature type="compositionally biased region" description="Basic and acidic residues" evidence="6">
    <location>
        <begin position="738"/>
        <end position="782"/>
    </location>
</feature>
<reference evidence="9" key="1">
    <citation type="journal article" date="2019" name="Int. J. Syst. Evol. Microbiol.">
        <title>The Global Catalogue of Microorganisms (GCM) 10K type strain sequencing project: providing services to taxonomists for standard genome sequencing and annotation.</title>
        <authorList>
            <consortium name="The Broad Institute Genomics Platform"/>
            <consortium name="The Broad Institute Genome Sequencing Center for Infectious Disease"/>
            <person name="Wu L."/>
            <person name="Ma J."/>
        </authorList>
    </citation>
    <scope>NUCLEOTIDE SEQUENCE [LARGE SCALE GENOMIC DNA]</scope>
    <source>
        <strain evidence="9">CGMCC 4.7357</strain>
    </source>
</reference>
<dbReference type="RefSeq" id="WP_380078812.1">
    <property type="nucleotide sequence ID" value="NZ_JBHSGO010000172.1"/>
</dbReference>
<feature type="compositionally biased region" description="Basic and acidic residues" evidence="6">
    <location>
        <begin position="685"/>
        <end position="694"/>
    </location>
</feature>
<comment type="subcellular location">
    <subcellularLocation>
        <location evidence="1">Cell outer membrane</location>
    </subcellularLocation>
</comment>
<feature type="domain" description="OmpA-like" evidence="7">
    <location>
        <begin position="533"/>
        <end position="677"/>
    </location>
</feature>
<feature type="region of interest" description="Disordered" evidence="6">
    <location>
        <begin position="685"/>
        <end position="782"/>
    </location>
</feature>
<dbReference type="InterPro" id="IPR050330">
    <property type="entry name" value="Bact_OuterMem_StrucFunc"/>
</dbReference>
<dbReference type="CDD" id="cd07185">
    <property type="entry name" value="OmpA_C-like"/>
    <property type="match status" value="1"/>
</dbReference>
<dbReference type="EMBL" id="JBHSGO010000172">
    <property type="protein sequence ID" value="MFC4666087.1"/>
    <property type="molecule type" value="Genomic_DNA"/>
</dbReference>
<feature type="repeat" description="TPR" evidence="4">
    <location>
        <begin position="99"/>
        <end position="132"/>
    </location>
</feature>
<feature type="compositionally biased region" description="Basic and acidic residues" evidence="6">
    <location>
        <begin position="708"/>
        <end position="729"/>
    </location>
</feature>
<keyword evidence="3" id="KW-0998">Cell outer membrane</keyword>
<dbReference type="SUPFAM" id="SSF103088">
    <property type="entry name" value="OmpA-like"/>
    <property type="match status" value="1"/>
</dbReference>
<dbReference type="InterPro" id="IPR011659">
    <property type="entry name" value="WD40"/>
</dbReference>
<dbReference type="Proteomes" id="UP001596020">
    <property type="component" value="Unassembled WGS sequence"/>
</dbReference>
<dbReference type="PROSITE" id="PS51123">
    <property type="entry name" value="OMPA_2"/>
    <property type="match status" value="1"/>
</dbReference>
<evidence type="ECO:0000256" key="1">
    <source>
        <dbReference type="ARBA" id="ARBA00004442"/>
    </source>
</evidence>
<dbReference type="Gene3D" id="2.120.10.30">
    <property type="entry name" value="TolB, C-terminal domain"/>
    <property type="match status" value="1"/>
</dbReference>
<accession>A0ABV9K7D8</accession>
<proteinExistence type="predicted"/>
<dbReference type="InterPro" id="IPR006664">
    <property type="entry name" value="OMP_bac"/>
</dbReference>
<evidence type="ECO:0000313" key="8">
    <source>
        <dbReference type="EMBL" id="MFC4666087.1"/>
    </source>
</evidence>
<evidence type="ECO:0000256" key="6">
    <source>
        <dbReference type="SAM" id="MobiDB-lite"/>
    </source>
</evidence>
<gene>
    <name evidence="8" type="ORF">ACFO3G_05675</name>
</gene>
<comment type="caution">
    <text evidence="8">The sequence shown here is derived from an EMBL/GenBank/DDBJ whole genome shotgun (WGS) entry which is preliminary data.</text>
</comment>
<evidence type="ECO:0000256" key="5">
    <source>
        <dbReference type="PROSITE-ProRule" id="PRU00473"/>
    </source>
</evidence>
<evidence type="ECO:0000259" key="7">
    <source>
        <dbReference type="PROSITE" id="PS51123"/>
    </source>
</evidence>
<organism evidence="8 9">
    <name type="scientific">Falsiporphyromonas endometrii</name>
    <dbReference type="NCBI Taxonomy" id="1387297"/>
    <lineage>
        <taxon>Bacteria</taxon>
        <taxon>Pseudomonadati</taxon>
        <taxon>Bacteroidota</taxon>
        <taxon>Bacteroidia</taxon>
        <taxon>Bacteroidales</taxon>
        <taxon>Porphyromonadaceae</taxon>
        <taxon>Falsiporphyromonas</taxon>
    </lineage>
</organism>
<dbReference type="Pfam" id="PF07676">
    <property type="entry name" value="PD40"/>
    <property type="match status" value="4"/>
</dbReference>
<name>A0ABV9K7D8_9PORP</name>
<dbReference type="PRINTS" id="PR01021">
    <property type="entry name" value="OMPADOMAIN"/>
</dbReference>
<dbReference type="PANTHER" id="PTHR30329:SF21">
    <property type="entry name" value="LIPOPROTEIN YIAD-RELATED"/>
    <property type="match status" value="1"/>
</dbReference>
<dbReference type="SUPFAM" id="SSF49464">
    <property type="entry name" value="Carboxypeptidase regulatory domain-like"/>
    <property type="match status" value="1"/>
</dbReference>
<dbReference type="Pfam" id="PF00691">
    <property type="entry name" value="OmpA"/>
    <property type="match status" value="1"/>
</dbReference>
<evidence type="ECO:0000256" key="4">
    <source>
        <dbReference type="PROSITE-ProRule" id="PRU00339"/>
    </source>
</evidence>